<evidence type="ECO:0000313" key="3">
    <source>
        <dbReference type="Proteomes" id="UP000027265"/>
    </source>
</evidence>
<dbReference type="InterPro" id="IPR011989">
    <property type="entry name" value="ARM-like"/>
</dbReference>
<feature type="compositionally biased region" description="Polar residues" evidence="1">
    <location>
        <begin position="44"/>
        <end position="57"/>
    </location>
</feature>
<proteinExistence type="predicted"/>
<dbReference type="Gene3D" id="1.25.10.10">
    <property type="entry name" value="Leucine-rich Repeat Variant"/>
    <property type="match status" value="2"/>
</dbReference>
<organism evidence="2 3">
    <name type="scientific">Jaapia argillacea MUCL 33604</name>
    <dbReference type="NCBI Taxonomy" id="933084"/>
    <lineage>
        <taxon>Eukaryota</taxon>
        <taxon>Fungi</taxon>
        <taxon>Dikarya</taxon>
        <taxon>Basidiomycota</taxon>
        <taxon>Agaricomycotina</taxon>
        <taxon>Agaricomycetes</taxon>
        <taxon>Agaricomycetidae</taxon>
        <taxon>Jaapiales</taxon>
        <taxon>Jaapiaceae</taxon>
        <taxon>Jaapia</taxon>
    </lineage>
</organism>
<dbReference type="InterPro" id="IPR016024">
    <property type="entry name" value="ARM-type_fold"/>
</dbReference>
<keyword evidence="3" id="KW-1185">Reference proteome</keyword>
<dbReference type="EMBL" id="KL197724">
    <property type="protein sequence ID" value="KDQ55608.1"/>
    <property type="molecule type" value="Genomic_DNA"/>
</dbReference>
<evidence type="ECO:0008006" key="4">
    <source>
        <dbReference type="Google" id="ProtNLM"/>
    </source>
</evidence>
<reference evidence="3" key="1">
    <citation type="journal article" date="2014" name="Proc. Natl. Acad. Sci. U.S.A.">
        <title>Extensive sampling of basidiomycete genomes demonstrates inadequacy of the white-rot/brown-rot paradigm for wood decay fungi.</title>
        <authorList>
            <person name="Riley R."/>
            <person name="Salamov A.A."/>
            <person name="Brown D.W."/>
            <person name="Nagy L.G."/>
            <person name="Floudas D."/>
            <person name="Held B.W."/>
            <person name="Levasseur A."/>
            <person name="Lombard V."/>
            <person name="Morin E."/>
            <person name="Otillar R."/>
            <person name="Lindquist E.A."/>
            <person name="Sun H."/>
            <person name="LaButti K.M."/>
            <person name="Schmutz J."/>
            <person name="Jabbour D."/>
            <person name="Luo H."/>
            <person name="Baker S.E."/>
            <person name="Pisabarro A.G."/>
            <person name="Walton J.D."/>
            <person name="Blanchette R.A."/>
            <person name="Henrissat B."/>
            <person name="Martin F."/>
            <person name="Cullen D."/>
            <person name="Hibbett D.S."/>
            <person name="Grigoriev I.V."/>
        </authorList>
    </citation>
    <scope>NUCLEOTIDE SEQUENCE [LARGE SCALE GENOMIC DNA]</scope>
    <source>
        <strain evidence="3">MUCL 33604</strain>
    </source>
</reference>
<name>A0A067PL36_9AGAM</name>
<protein>
    <recommendedName>
        <fullName evidence="4">Armadillo repeat-containing domain-containing protein</fullName>
    </recommendedName>
</protein>
<feature type="compositionally biased region" description="Polar residues" evidence="1">
    <location>
        <begin position="1"/>
        <end position="30"/>
    </location>
</feature>
<dbReference type="SUPFAM" id="SSF48371">
    <property type="entry name" value="ARM repeat"/>
    <property type="match status" value="1"/>
</dbReference>
<dbReference type="InParanoid" id="A0A067PL36"/>
<dbReference type="AlphaFoldDB" id="A0A067PL36"/>
<dbReference type="HOGENOM" id="CLU_042566_0_0_1"/>
<dbReference type="OrthoDB" id="1668230at2759"/>
<gene>
    <name evidence="2" type="ORF">JAAARDRAFT_324034</name>
</gene>
<feature type="region of interest" description="Disordered" evidence="1">
    <location>
        <begin position="1"/>
        <end position="60"/>
    </location>
</feature>
<evidence type="ECO:0000313" key="2">
    <source>
        <dbReference type="EMBL" id="KDQ55608.1"/>
    </source>
</evidence>
<accession>A0A067PL36</accession>
<evidence type="ECO:0000256" key="1">
    <source>
        <dbReference type="SAM" id="MobiDB-lite"/>
    </source>
</evidence>
<dbReference type="STRING" id="933084.A0A067PL36"/>
<dbReference type="Proteomes" id="UP000027265">
    <property type="component" value="Unassembled WGS sequence"/>
</dbReference>
<sequence>MSPNSTSLRHTVSYMQATPTTPGRESSQWDPNWLYQRQLPGRSNMPTSETQSQSASSMGGGPNAVLLVTALHAEVTEGRKQEIIDEYLLRAQSLALQSDKTAQRLVTAGIVPTVILLLKARAVNATGLEIVLVTLGVLACDPVTANTIYRTKTASTLIEIITSSYSDDITALAVWCVNRICRSAEVAMGLIKEDLAALLIRKGLRGNRLASRFSAWCLGSLVFTDSLADTLAAQNVVVTSVQHLRSCTGVLAADPEDTCAALFLIARMARSIPLSKSLARAGCVPLIVHHLSTSDHPEILNWSARAVGCLMRPNSSDMSKALLDAGSAQALARLPRVLPTEAIEPLASFAFAIQRFSCAEWGSGTRKALVDAGVVDSLLAALRTAAHVPYPQVHVELALAVSFLGDVGGTAIRKEIVRAGGIEILKQVGAAGKPAVSKACSMAVTSITGNLWTRNAASAKTAMTHNWNGGCPEYQPSCPMSLSTE</sequence>